<evidence type="ECO:0000313" key="3">
    <source>
        <dbReference type="Proteomes" id="UP001151760"/>
    </source>
</evidence>
<evidence type="ECO:0000313" key="2">
    <source>
        <dbReference type="EMBL" id="GJT95895.1"/>
    </source>
</evidence>
<protein>
    <recommendedName>
        <fullName evidence="4">Retrotransposon gag domain-containing protein</fullName>
    </recommendedName>
</protein>
<feature type="region of interest" description="Disordered" evidence="1">
    <location>
        <begin position="117"/>
        <end position="139"/>
    </location>
</feature>
<dbReference type="EMBL" id="BQNB010020432">
    <property type="protein sequence ID" value="GJT95895.1"/>
    <property type="molecule type" value="Genomic_DNA"/>
</dbReference>
<organism evidence="2 3">
    <name type="scientific">Tanacetum coccineum</name>
    <dbReference type="NCBI Taxonomy" id="301880"/>
    <lineage>
        <taxon>Eukaryota</taxon>
        <taxon>Viridiplantae</taxon>
        <taxon>Streptophyta</taxon>
        <taxon>Embryophyta</taxon>
        <taxon>Tracheophyta</taxon>
        <taxon>Spermatophyta</taxon>
        <taxon>Magnoliopsida</taxon>
        <taxon>eudicotyledons</taxon>
        <taxon>Gunneridae</taxon>
        <taxon>Pentapetalae</taxon>
        <taxon>asterids</taxon>
        <taxon>campanulids</taxon>
        <taxon>Asterales</taxon>
        <taxon>Asteraceae</taxon>
        <taxon>Asteroideae</taxon>
        <taxon>Anthemideae</taxon>
        <taxon>Anthemidinae</taxon>
        <taxon>Tanacetum</taxon>
    </lineage>
</organism>
<comment type="caution">
    <text evidence="2">The sequence shown here is derived from an EMBL/GenBank/DDBJ whole genome shotgun (WGS) entry which is preliminary data.</text>
</comment>
<accession>A0ABQ5I8A8</accession>
<dbReference type="Proteomes" id="UP001151760">
    <property type="component" value="Unassembled WGS sequence"/>
</dbReference>
<evidence type="ECO:0000256" key="1">
    <source>
        <dbReference type="SAM" id="MobiDB-lite"/>
    </source>
</evidence>
<sequence length="222" mass="24573">MTRNKLITTWDGFLESVQNRFGPCKYEDPQGALSKLLQKGTVAQYQSEYEKLMNRVTDVSEGLLISFDISGLKPAIQRELLVSKPASLGDAFSLARVTEARLEDQVTLTTSSGLVSSSQVQTPTPTLIPAPIQTQTSINTNPKPPLAIKWISPVERQERLNKGLCYNCDNKWVRGHKCPGMFLFLMTDDKDDTIQDSKEDVVERGDISTLNSLIGQGGPRSL</sequence>
<proteinExistence type="predicted"/>
<reference evidence="2" key="2">
    <citation type="submission" date="2022-01" db="EMBL/GenBank/DDBJ databases">
        <authorList>
            <person name="Yamashiro T."/>
            <person name="Shiraishi A."/>
            <person name="Satake H."/>
            <person name="Nakayama K."/>
        </authorList>
    </citation>
    <scope>NUCLEOTIDE SEQUENCE</scope>
</reference>
<keyword evidence="3" id="KW-1185">Reference proteome</keyword>
<gene>
    <name evidence="2" type="ORF">Tco_1091413</name>
</gene>
<name>A0ABQ5I8A8_9ASTR</name>
<reference evidence="2" key="1">
    <citation type="journal article" date="2022" name="Int. J. Mol. Sci.">
        <title>Draft Genome of Tanacetum Coccineum: Genomic Comparison of Closely Related Tanacetum-Family Plants.</title>
        <authorList>
            <person name="Yamashiro T."/>
            <person name="Shiraishi A."/>
            <person name="Nakayama K."/>
            <person name="Satake H."/>
        </authorList>
    </citation>
    <scope>NUCLEOTIDE SEQUENCE</scope>
</reference>
<evidence type="ECO:0008006" key="4">
    <source>
        <dbReference type="Google" id="ProtNLM"/>
    </source>
</evidence>